<keyword evidence="1" id="KW-1133">Transmembrane helix</keyword>
<dbReference type="RefSeq" id="WP_114378565.1">
    <property type="nucleotide sequence ID" value="NZ_QPJD01000002.1"/>
</dbReference>
<keyword evidence="1" id="KW-0812">Transmembrane</keyword>
<dbReference type="AlphaFoldDB" id="A0A368W7M8"/>
<dbReference type="Proteomes" id="UP000252415">
    <property type="component" value="Unassembled WGS sequence"/>
</dbReference>
<sequence length="179" mass="19850">MMRPRIIPVIITAAVSASIFFGGWAIYNQVAVAAPLEEAVKEIEGVVSAKKPIMNSEQVTVELELSTDANVRTIYETIAANGKDVFGDRKLELEIKSNPSKQLDELWYASLFKVAEAMEKKSYSDIPNAMNEAAKAYEDVTVLTEMDETNVYITIKDSLSAKYVVLPRTPVQLEVWSNA</sequence>
<proteinExistence type="predicted"/>
<evidence type="ECO:0000313" key="2">
    <source>
        <dbReference type="EMBL" id="RCW51066.1"/>
    </source>
</evidence>
<reference evidence="2 3" key="1">
    <citation type="submission" date="2018-07" db="EMBL/GenBank/DDBJ databases">
        <title>Genomic Encyclopedia of Type Strains, Phase III (KMG-III): the genomes of soil and plant-associated and newly described type strains.</title>
        <authorList>
            <person name="Whitman W."/>
        </authorList>
    </citation>
    <scope>NUCLEOTIDE SEQUENCE [LARGE SCALE GENOMIC DNA]</scope>
    <source>
        <strain evidence="2 3">CECT 7506</strain>
    </source>
</reference>
<name>A0A368W7M8_9BACL</name>
<keyword evidence="1" id="KW-0472">Membrane</keyword>
<feature type="transmembrane region" description="Helical" evidence="1">
    <location>
        <begin position="7"/>
        <end position="27"/>
    </location>
</feature>
<gene>
    <name evidence="2" type="ORF">DFP97_102259</name>
</gene>
<dbReference type="OrthoDB" id="2652483at2"/>
<comment type="caution">
    <text evidence="2">The sequence shown here is derived from an EMBL/GenBank/DDBJ whole genome shotgun (WGS) entry which is preliminary data.</text>
</comment>
<accession>A0A368W7M8</accession>
<evidence type="ECO:0000256" key="1">
    <source>
        <dbReference type="SAM" id="Phobius"/>
    </source>
</evidence>
<organism evidence="2 3">
    <name type="scientific">Paenibacillus prosopidis</name>
    <dbReference type="NCBI Taxonomy" id="630520"/>
    <lineage>
        <taxon>Bacteria</taxon>
        <taxon>Bacillati</taxon>
        <taxon>Bacillota</taxon>
        <taxon>Bacilli</taxon>
        <taxon>Bacillales</taxon>
        <taxon>Paenibacillaceae</taxon>
        <taxon>Paenibacillus</taxon>
    </lineage>
</organism>
<evidence type="ECO:0000313" key="3">
    <source>
        <dbReference type="Proteomes" id="UP000252415"/>
    </source>
</evidence>
<keyword evidence="3" id="KW-1185">Reference proteome</keyword>
<protein>
    <submittedName>
        <fullName evidence="2">Uncharacterized protein</fullName>
    </submittedName>
</protein>
<dbReference type="EMBL" id="QPJD01000002">
    <property type="protein sequence ID" value="RCW51066.1"/>
    <property type="molecule type" value="Genomic_DNA"/>
</dbReference>